<reference evidence="1 2" key="1">
    <citation type="journal article" date="2014" name="Agronomy (Basel)">
        <title>A Draft Genome Sequence for Ensete ventricosum, the Drought-Tolerant Tree Against Hunger.</title>
        <authorList>
            <person name="Harrison J."/>
            <person name="Moore K.A."/>
            <person name="Paszkiewicz K."/>
            <person name="Jones T."/>
            <person name="Grant M."/>
            <person name="Ambacheew D."/>
            <person name="Muzemil S."/>
            <person name="Studholme D.J."/>
        </authorList>
    </citation>
    <scope>NUCLEOTIDE SEQUENCE [LARGE SCALE GENOMIC DNA]</scope>
</reference>
<dbReference type="Proteomes" id="UP000287651">
    <property type="component" value="Unassembled WGS sequence"/>
</dbReference>
<sequence length="103" mass="11583">MIVTLKRAMAPSSLSMGGPMIKEGHCLPQPTTISLPIAATTRGIATGYTVAAHDKLDNRLDNHNRRSLVDTDGPRRRRTKEWMYVSLTEPLLKHYEHLYLVSL</sequence>
<dbReference type="EMBL" id="AMZH03001282">
    <property type="protein sequence ID" value="RRT79918.1"/>
    <property type="molecule type" value="Genomic_DNA"/>
</dbReference>
<protein>
    <submittedName>
        <fullName evidence="1">Uncharacterized protein</fullName>
    </submittedName>
</protein>
<evidence type="ECO:0000313" key="1">
    <source>
        <dbReference type="EMBL" id="RRT79918.1"/>
    </source>
</evidence>
<gene>
    <name evidence="1" type="ORF">B296_00002505</name>
</gene>
<dbReference type="AlphaFoldDB" id="A0A427AUJ6"/>
<proteinExistence type="predicted"/>
<comment type="caution">
    <text evidence="1">The sequence shown here is derived from an EMBL/GenBank/DDBJ whole genome shotgun (WGS) entry which is preliminary data.</text>
</comment>
<name>A0A427AUJ6_ENSVE</name>
<accession>A0A427AUJ6</accession>
<organism evidence="1 2">
    <name type="scientific">Ensete ventricosum</name>
    <name type="common">Abyssinian banana</name>
    <name type="synonym">Musa ensete</name>
    <dbReference type="NCBI Taxonomy" id="4639"/>
    <lineage>
        <taxon>Eukaryota</taxon>
        <taxon>Viridiplantae</taxon>
        <taxon>Streptophyta</taxon>
        <taxon>Embryophyta</taxon>
        <taxon>Tracheophyta</taxon>
        <taxon>Spermatophyta</taxon>
        <taxon>Magnoliopsida</taxon>
        <taxon>Liliopsida</taxon>
        <taxon>Zingiberales</taxon>
        <taxon>Musaceae</taxon>
        <taxon>Ensete</taxon>
    </lineage>
</organism>
<evidence type="ECO:0000313" key="2">
    <source>
        <dbReference type="Proteomes" id="UP000287651"/>
    </source>
</evidence>